<keyword evidence="3" id="KW-1185">Reference proteome</keyword>
<dbReference type="Proteomes" id="UP000286045">
    <property type="component" value="Unassembled WGS sequence"/>
</dbReference>
<accession>A0A439DGV4</accession>
<evidence type="ECO:0000313" key="2">
    <source>
        <dbReference type="EMBL" id="RWA13632.1"/>
    </source>
</evidence>
<feature type="compositionally biased region" description="Basic and acidic residues" evidence="1">
    <location>
        <begin position="17"/>
        <end position="28"/>
    </location>
</feature>
<sequence>MSSDDASPRGSPPTESSCKEPRPDDSPVKESSSCENSDVNNFDDENSVDESSSDENPLDDNPDDNNSDDSNSSCSIAKPHNTSRGKKPPNKGVPKISKHLRRRNKRGMGDRYDPPLSNSLTMGPWAQPCKENNTNILAASPSKHLTDNTQNAER</sequence>
<comment type="caution">
    <text evidence="2">The sequence shown here is derived from an EMBL/GenBank/DDBJ whole genome shotgun (WGS) entry which is preliminary data.</text>
</comment>
<feature type="compositionally biased region" description="Acidic residues" evidence="1">
    <location>
        <begin position="41"/>
        <end position="67"/>
    </location>
</feature>
<protein>
    <submittedName>
        <fullName evidence="2">Uncharacterized protein</fullName>
    </submittedName>
</protein>
<reference evidence="2 3" key="1">
    <citation type="submission" date="2018-12" db="EMBL/GenBank/DDBJ databases">
        <title>Draft genome sequence of Xylaria grammica IHI A82.</title>
        <authorList>
            <person name="Buettner E."/>
            <person name="Kellner H."/>
        </authorList>
    </citation>
    <scope>NUCLEOTIDE SEQUENCE [LARGE SCALE GENOMIC DNA]</scope>
    <source>
        <strain evidence="2 3">IHI A82</strain>
    </source>
</reference>
<evidence type="ECO:0000256" key="1">
    <source>
        <dbReference type="SAM" id="MobiDB-lite"/>
    </source>
</evidence>
<organism evidence="2 3">
    <name type="scientific">Xylaria grammica</name>
    <dbReference type="NCBI Taxonomy" id="363999"/>
    <lineage>
        <taxon>Eukaryota</taxon>
        <taxon>Fungi</taxon>
        <taxon>Dikarya</taxon>
        <taxon>Ascomycota</taxon>
        <taxon>Pezizomycotina</taxon>
        <taxon>Sordariomycetes</taxon>
        <taxon>Xylariomycetidae</taxon>
        <taxon>Xylariales</taxon>
        <taxon>Xylariaceae</taxon>
        <taxon>Xylaria</taxon>
    </lineage>
</organism>
<gene>
    <name evidence="2" type="ORF">EKO27_g1438</name>
</gene>
<feature type="compositionally biased region" description="Basic residues" evidence="1">
    <location>
        <begin position="96"/>
        <end position="106"/>
    </location>
</feature>
<evidence type="ECO:0000313" key="3">
    <source>
        <dbReference type="Proteomes" id="UP000286045"/>
    </source>
</evidence>
<dbReference type="EMBL" id="RYZI01000022">
    <property type="protein sequence ID" value="RWA13632.1"/>
    <property type="molecule type" value="Genomic_DNA"/>
</dbReference>
<name>A0A439DGV4_9PEZI</name>
<proteinExistence type="predicted"/>
<dbReference type="AlphaFoldDB" id="A0A439DGV4"/>
<feature type="region of interest" description="Disordered" evidence="1">
    <location>
        <begin position="1"/>
        <end position="128"/>
    </location>
</feature>